<organism evidence="1 2">
    <name type="scientific">Thalassococcus profundi</name>
    <dbReference type="NCBI Taxonomy" id="2282382"/>
    <lineage>
        <taxon>Bacteria</taxon>
        <taxon>Pseudomonadati</taxon>
        <taxon>Pseudomonadota</taxon>
        <taxon>Alphaproteobacteria</taxon>
        <taxon>Rhodobacterales</taxon>
        <taxon>Roseobacteraceae</taxon>
        <taxon>Thalassococcus</taxon>
    </lineage>
</organism>
<dbReference type="Proteomes" id="UP000253977">
    <property type="component" value="Unassembled WGS sequence"/>
</dbReference>
<keyword evidence="2" id="KW-1185">Reference proteome</keyword>
<dbReference type="Pfam" id="PF08309">
    <property type="entry name" value="LVIVD"/>
    <property type="match status" value="3"/>
</dbReference>
<dbReference type="SUPFAM" id="SSF50998">
    <property type="entry name" value="Quinoprotein alcohol dehydrogenase-like"/>
    <property type="match status" value="1"/>
</dbReference>
<accession>A0A369TT24</accession>
<name>A0A369TT24_9RHOB</name>
<dbReference type="InterPro" id="IPR011047">
    <property type="entry name" value="Quinoprotein_ADH-like_sf"/>
</dbReference>
<dbReference type="RefSeq" id="WP_114509021.1">
    <property type="nucleotide sequence ID" value="NZ_QPMK01000001.1"/>
</dbReference>
<dbReference type="OrthoDB" id="8375at2"/>
<evidence type="ECO:0000313" key="1">
    <source>
        <dbReference type="EMBL" id="RDD68042.1"/>
    </source>
</evidence>
<sequence>MKMEVDYQLTRNIRRVGHLETQGGGQVVVQDGYAYIGHMKPPMGTSIIDVRDPANPMVVANVEPPDDFSHTHKVRVAGNLMITNVEMDRRHFLRKGEKIPALREELGPDATDDQIAAVLGVTPGDIPLLEEASARGYHSGGFRVWDISDKTNPRLLSYVKTHGFGVHRFDMDENYAYISTEMEGYVGNILVVYDLSDPSLPKEVSRWHIPGQHVAGGETPTWQGYGHRLHHAMRCGDELWAAYWHAGYRVLDCSDMTDLKLKGSYRFPDAIPEPTHTIMPLEQEINGRRYAVCIDEEHDHKPGRLHGFIWIVDVTDMDKMEPIAAWDLSERVCPWIGQPGVRFGGHQFREKLDGTLVYATWFAGGLRVLDVADPYLPVEVAHYMVPGADGTPPQSNDVDVDENGLIYLLDRSNGLEILEMTL</sequence>
<dbReference type="EMBL" id="QPMK01000001">
    <property type="protein sequence ID" value="RDD68042.1"/>
    <property type="molecule type" value="Genomic_DNA"/>
</dbReference>
<gene>
    <name evidence="1" type="ORF">DU478_00785</name>
</gene>
<dbReference type="InterPro" id="IPR013211">
    <property type="entry name" value="LVIVD"/>
</dbReference>
<proteinExistence type="predicted"/>
<reference evidence="1 2" key="1">
    <citation type="submission" date="2018-07" db="EMBL/GenBank/DDBJ databases">
        <title>Thalassococcus profundi sp. nov., a marine bacterium isolated from deep seawater of Okinawa Trough.</title>
        <authorList>
            <person name="Yu M."/>
        </authorList>
    </citation>
    <scope>NUCLEOTIDE SEQUENCE [LARGE SCALE GENOMIC DNA]</scope>
    <source>
        <strain evidence="1 2">WRAS1</strain>
    </source>
</reference>
<protein>
    <submittedName>
        <fullName evidence="1">RNA polymerase subunit sigma-70</fullName>
    </submittedName>
</protein>
<dbReference type="AlphaFoldDB" id="A0A369TT24"/>
<comment type="caution">
    <text evidence="1">The sequence shown here is derived from an EMBL/GenBank/DDBJ whole genome shotgun (WGS) entry which is preliminary data.</text>
</comment>
<evidence type="ECO:0000313" key="2">
    <source>
        <dbReference type="Proteomes" id="UP000253977"/>
    </source>
</evidence>